<gene>
    <name evidence="1" type="ORF">SteCoe_22100</name>
</gene>
<dbReference type="AlphaFoldDB" id="A0A1R2BN71"/>
<accession>A0A1R2BN71</accession>
<organism evidence="1 2">
    <name type="scientific">Stentor coeruleus</name>
    <dbReference type="NCBI Taxonomy" id="5963"/>
    <lineage>
        <taxon>Eukaryota</taxon>
        <taxon>Sar</taxon>
        <taxon>Alveolata</taxon>
        <taxon>Ciliophora</taxon>
        <taxon>Postciliodesmatophora</taxon>
        <taxon>Heterotrichea</taxon>
        <taxon>Heterotrichida</taxon>
        <taxon>Stentoridae</taxon>
        <taxon>Stentor</taxon>
    </lineage>
</organism>
<dbReference type="Proteomes" id="UP000187209">
    <property type="component" value="Unassembled WGS sequence"/>
</dbReference>
<reference evidence="1 2" key="1">
    <citation type="submission" date="2016-11" db="EMBL/GenBank/DDBJ databases">
        <title>The macronuclear genome of Stentor coeruleus: a giant cell with tiny introns.</title>
        <authorList>
            <person name="Slabodnick M."/>
            <person name="Ruby J.G."/>
            <person name="Reiff S.B."/>
            <person name="Swart E.C."/>
            <person name="Gosai S."/>
            <person name="Prabakaran S."/>
            <person name="Witkowska E."/>
            <person name="Larue G.E."/>
            <person name="Fisher S."/>
            <person name="Freeman R.M."/>
            <person name="Gunawardena J."/>
            <person name="Chu W."/>
            <person name="Stover N.A."/>
            <person name="Gregory B.D."/>
            <person name="Nowacki M."/>
            <person name="Derisi J."/>
            <person name="Roy S.W."/>
            <person name="Marshall W.F."/>
            <person name="Sood P."/>
        </authorList>
    </citation>
    <scope>NUCLEOTIDE SEQUENCE [LARGE SCALE GENOMIC DNA]</scope>
    <source>
        <strain evidence="1">WM001</strain>
    </source>
</reference>
<evidence type="ECO:0000313" key="2">
    <source>
        <dbReference type="Proteomes" id="UP000187209"/>
    </source>
</evidence>
<protein>
    <submittedName>
        <fullName evidence="1">Uncharacterized protein</fullName>
    </submittedName>
</protein>
<comment type="caution">
    <text evidence="1">The sequence shown here is derived from an EMBL/GenBank/DDBJ whole genome shotgun (WGS) entry which is preliminary data.</text>
</comment>
<proteinExistence type="predicted"/>
<name>A0A1R2BN71_9CILI</name>
<sequence>MDSQKSRENREKLFFINSFASDWLNIDCSSIEYSELPIKCSTLQAECQKYNLFHINFRKRLQKCQNITYHREIDKSIISYYKDCIELSESYLSSQIDHFYITFKTFEDKLKSL</sequence>
<evidence type="ECO:0000313" key="1">
    <source>
        <dbReference type="EMBL" id="OMJ78164.1"/>
    </source>
</evidence>
<keyword evidence="2" id="KW-1185">Reference proteome</keyword>
<dbReference type="EMBL" id="MPUH01000536">
    <property type="protein sequence ID" value="OMJ78164.1"/>
    <property type="molecule type" value="Genomic_DNA"/>
</dbReference>